<sequence>MLRLAIEATEKDEATPIGAPARWDRGIASLLGPRGRLAALTASLVLALSLIVVGDLHGILMRRVHARPEYSWSLSRVEILPTPPPWLPGGREGMLVAVSRSLSGLDGRSALELDLDALERAFKHVRWVDRVVSVRRSYPDRIAVEVIYRRRPVATVRVSEPGGFTDYVVDEAGTIFLQRFPGDDEDLGASIRLGGIAPPRDGTPGTVWELPAEIGAAGADGGANPVVVSSAALARFLLEETEENGPFTAPDGTAMLLDEIWPLGPENVVSMLREEAEAWGEDPRSVDDSPGAILRAQSLRLFLKLRLPDGPSFWVFWQAPPGSEGDDREPSADEKVRMLREWLASPEPSFPPPDGALIFSARGPIWNPPL</sequence>
<organism evidence="1 2">
    <name type="scientific">Tautonia sociabilis</name>
    <dbReference type="NCBI Taxonomy" id="2080755"/>
    <lineage>
        <taxon>Bacteria</taxon>
        <taxon>Pseudomonadati</taxon>
        <taxon>Planctomycetota</taxon>
        <taxon>Planctomycetia</taxon>
        <taxon>Isosphaerales</taxon>
        <taxon>Isosphaeraceae</taxon>
        <taxon>Tautonia</taxon>
    </lineage>
</organism>
<dbReference type="RefSeq" id="WP_126723625.1">
    <property type="nucleotide sequence ID" value="NZ_RYZH01000002.1"/>
</dbReference>
<dbReference type="AlphaFoldDB" id="A0A432MQL9"/>
<name>A0A432MQL9_9BACT</name>
<protein>
    <recommendedName>
        <fullName evidence="3">FtsQ-type POTRA domain-containing protein</fullName>
    </recommendedName>
</protein>
<dbReference type="Gene3D" id="3.10.20.310">
    <property type="entry name" value="membrane protein fhac"/>
    <property type="match status" value="1"/>
</dbReference>
<proteinExistence type="predicted"/>
<evidence type="ECO:0000313" key="1">
    <source>
        <dbReference type="EMBL" id="RUL89549.1"/>
    </source>
</evidence>
<evidence type="ECO:0000313" key="2">
    <source>
        <dbReference type="Proteomes" id="UP000280296"/>
    </source>
</evidence>
<reference evidence="1 2" key="1">
    <citation type="submission" date="2018-12" db="EMBL/GenBank/DDBJ databases">
        <authorList>
            <person name="Toschakov S.V."/>
        </authorList>
    </citation>
    <scope>NUCLEOTIDE SEQUENCE [LARGE SCALE GENOMIC DNA]</scope>
    <source>
        <strain evidence="1 2">GM2012</strain>
    </source>
</reference>
<dbReference type="Proteomes" id="UP000280296">
    <property type="component" value="Unassembled WGS sequence"/>
</dbReference>
<accession>A0A432MQL9</accession>
<dbReference type="OrthoDB" id="9833444at2"/>
<dbReference type="EMBL" id="RYZH01000002">
    <property type="protein sequence ID" value="RUL89549.1"/>
    <property type="molecule type" value="Genomic_DNA"/>
</dbReference>
<keyword evidence="2" id="KW-1185">Reference proteome</keyword>
<gene>
    <name evidence="1" type="ORF">TsocGM_01905</name>
</gene>
<evidence type="ECO:0008006" key="3">
    <source>
        <dbReference type="Google" id="ProtNLM"/>
    </source>
</evidence>
<comment type="caution">
    <text evidence="1">The sequence shown here is derived from an EMBL/GenBank/DDBJ whole genome shotgun (WGS) entry which is preliminary data.</text>
</comment>
<reference evidence="1 2" key="2">
    <citation type="submission" date="2019-01" db="EMBL/GenBank/DDBJ databases">
        <title>Tautonia sociabilis, a novel thermotolerant planctomycete of Isosphaeraceae family, isolated from a 4000 m deep subterranean habitat.</title>
        <authorList>
            <person name="Kovaleva O.L."/>
            <person name="Elcheninov A.G."/>
            <person name="Van Heerden E."/>
            <person name="Toshchakov S.V."/>
            <person name="Novikov A."/>
            <person name="Bonch-Osmolovskaya E.A."/>
            <person name="Kublanov I.V."/>
        </authorList>
    </citation>
    <scope>NUCLEOTIDE SEQUENCE [LARGE SCALE GENOMIC DNA]</scope>
    <source>
        <strain evidence="1 2">GM2012</strain>
    </source>
</reference>